<evidence type="ECO:0000256" key="7">
    <source>
        <dbReference type="ARBA" id="ARBA00022787"/>
    </source>
</evidence>
<comment type="caution">
    <text evidence="18">The sequence shown here is derived from an EMBL/GenBank/DDBJ whole genome shotgun (WGS) entry which is preliminary data.</text>
</comment>
<feature type="domain" description="Tryptophan synthase beta chain-like PALP" evidence="17">
    <location>
        <begin position="59"/>
        <end position="394"/>
    </location>
</feature>
<dbReference type="CDD" id="cd01561">
    <property type="entry name" value="CBS_like"/>
    <property type="match status" value="1"/>
</dbReference>
<dbReference type="RefSeq" id="XP_016596840.1">
    <property type="nucleotide sequence ID" value="XM_016741135.1"/>
</dbReference>
<keyword evidence="7" id="KW-1000">Mitochondrion outer membrane</keyword>
<dbReference type="FunFam" id="3.40.50.1100:FF:000096">
    <property type="entry name" value="Related to cysteine synthase"/>
    <property type="match status" value="1"/>
</dbReference>
<evidence type="ECO:0000256" key="5">
    <source>
        <dbReference type="ARBA" id="ARBA00022679"/>
    </source>
</evidence>
<reference evidence="18 19" key="1">
    <citation type="journal article" date="2015" name="Mol. Plant Microbe Interact.">
        <title>Genome, transcriptome, and functional analyses of Penicillium expansum provide new insights into secondary metabolism and pathogenicity.</title>
        <authorList>
            <person name="Ballester A.R."/>
            <person name="Marcet-Houben M."/>
            <person name="Levin E."/>
            <person name="Sela N."/>
            <person name="Selma-Lazaro C."/>
            <person name="Carmona L."/>
            <person name="Wisniewski M."/>
            <person name="Droby S."/>
            <person name="Gonzalez-Candelas L."/>
            <person name="Gabaldon T."/>
        </authorList>
    </citation>
    <scope>NUCLEOTIDE SEQUENCE [LARGE SCALE GENOMIC DNA]</scope>
    <source>
        <strain evidence="18 19">MD-8</strain>
    </source>
</reference>
<keyword evidence="8" id="KW-0663">Pyridoxal phosphate</keyword>
<evidence type="ECO:0000256" key="15">
    <source>
        <dbReference type="ARBA" id="ARBA00078545"/>
    </source>
</evidence>
<dbReference type="InterPro" id="IPR050214">
    <property type="entry name" value="Cys_Synth/Cystath_Beta-Synth"/>
</dbReference>
<evidence type="ECO:0000256" key="10">
    <source>
        <dbReference type="ARBA" id="ARBA00023128"/>
    </source>
</evidence>
<evidence type="ECO:0000313" key="18">
    <source>
        <dbReference type="EMBL" id="KGO54372.1"/>
    </source>
</evidence>
<keyword evidence="10" id="KW-0496">Mitochondrion</keyword>
<dbReference type="EMBL" id="JQFZ01000229">
    <property type="protein sequence ID" value="KGO54372.1"/>
    <property type="molecule type" value="Genomic_DNA"/>
</dbReference>
<keyword evidence="19" id="KW-1185">Reference proteome</keyword>
<gene>
    <name evidence="18" type="ORF">PEX2_038600</name>
</gene>
<evidence type="ECO:0000256" key="16">
    <source>
        <dbReference type="ARBA" id="ARBA00079149"/>
    </source>
</evidence>
<organism evidence="18 19">
    <name type="scientific">Penicillium expansum</name>
    <name type="common">Blue mold rot fungus</name>
    <dbReference type="NCBI Taxonomy" id="27334"/>
    <lineage>
        <taxon>Eukaryota</taxon>
        <taxon>Fungi</taxon>
        <taxon>Dikarya</taxon>
        <taxon>Ascomycota</taxon>
        <taxon>Pezizomycotina</taxon>
        <taxon>Eurotiomycetes</taxon>
        <taxon>Eurotiomycetidae</taxon>
        <taxon>Eurotiales</taxon>
        <taxon>Aspergillaceae</taxon>
        <taxon>Penicillium</taxon>
    </lineage>
</organism>
<evidence type="ECO:0000256" key="9">
    <source>
        <dbReference type="ARBA" id="ARBA00022989"/>
    </source>
</evidence>
<dbReference type="GeneID" id="27676554"/>
<dbReference type="FunFam" id="3.40.50.1100:FF:000049">
    <property type="entry name" value="Cysteine synthase, putative"/>
    <property type="match status" value="1"/>
</dbReference>
<name>A0A0A2JG28_PENEN</name>
<evidence type="ECO:0000256" key="1">
    <source>
        <dbReference type="ARBA" id="ARBA00001933"/>
    </source>
</evidence>
<dbReference type="VEuPathDB" id="FungiDB:PEXP_017800"/>
<comment type="similarity">
    <text evidence="3">Belongs to the cysteine synthase/cystathionine beta-synthase family.</text>
</comment>
<comment type="cofactor">
    <cofactor evidence="1">
        <name>pyridoxal 5'-phosphate</name>
        <dbReference type="ChEBI" id="CHEBI:597326"/>
    </cofactor>
</comment>
<dbReference type="Proteomes" id="UP000030143">
    <property type="component" value="Unassembled WGS sequence"/>
</dbReference>
<evidence type="ECO:0000256" key="14">
    <source>
        <dbReference type="ARBA" id="ARBA00078263"/>
    </source>
</evidence>
<accession>A0A0A2JG28</accession>
<comment type="catalytic activity">
    <reaction evidence="12">
        <text>O-acetyl-L-serine + hydrogen sulfide = L-cysteine + acetate</text>
        <dbReference type="Rhea" id="RHEA:14829"/>
        <dbReference type="ChEBI" id="CHEBI:29919"/>
        <dbReference type="ChEBI" id="CHEBI:30089"/>
        <dbReference type="ChEBI" id="CHEBI:35235"/>
        <dbReference type="ChEBI" id="CHEBI:58340"/>
        <dbReference type="EC" id="2.5.1.47"/>
    </reaction>
</comment>
<keyword evidence="11" id="KW-0472">Membrane</keyword>
<dbReference type="Gene3D" id="3.40.50.1100">
    <property type="match status" value="2"/>
</dbReference>
<dbReference type="HOGENOM" id="CLU_021018_1_0_1"/>
<evidence type="ECO:0000259" key="17">
    <source>
        <dbReference type="Pfam" id="PF00291"/>
    </source>
</evidence>
<evidence type="ECO:0000256" key="2">
    <source>
        <dbReference type="ARBA" id="ARBA00004572"/>
    </source>
</evidence>
<dbReference type="Pfam" id="PF00291">
    <property type="entry name" value="PALP"/>
    <property type="match status" value="1"/>
</dbReference>
<evidence type="ECO:0000256" key="4">
    <source>
        <dbReference type="ARBA" id="ARBA00012681"/>
    </source>
</evidence>
<evidence type="ECO:0000256" key="3">
    <source>
        <dbReference type="ARBA" id="ARBA00007103"/>
    </source>
</evidence>
<dbReference type="AlphaFoldDB" id="A0A0A2JG28"/>
<dbReference type="InterPro" id="IPR001926">
    <property type="entry name" value="TrpB-like_PALP"/>
</dbReference>
<keyword evidence="6" id="KW-0812">Transmembrane</keyword>
<evidence type="ECO:0000256" key="8">
    <source>
        <dbReference type="ARBA" id="ARBA00022898"/>
    </source>
</evidence>
<evidence type="ECO:0000313" key="19">
    <source>
        <dbReference type="Proteomes" id="UP000030143"/>
    </source>
</evidence>
<keyword evidence="5" id="KW-0808">Transferase</keyword>
<sequence length="430" mass="45862">MPDHSTAYIGTAFVAGVCLALAYQELSRSKHEDNVTEQIPPTKGLIARAGPPTIVEGIEGCIGNTPLFRIKSLSDETGCEILGKAEFLNGAGQSSKDRVALSMIEIAEEQGILTPHSGDTIYEGTSGSTGISLATLARAKGYLAHICLPSDQAIEKSNLLLKLGAIVDRVPPAPIVEKDNFVNRARALAKTHTASSGIPPTSTDEQSDLPAANDRMTRGRGFFADQFENEANWRAHYEGTGPELYAQCGGRIDAFVAGAGTGGTISGVARFLKPLLPRLTVVLADPQGSGLFNRVVYGVMFDVKEREGTRRRRQVDTIVEGIGINRVTANFEAGKELVDDAVRVTDAQALAMARWLVEKDGIFIGSSSAVNCIAAVKTARKLGPGHRIVTVLSDSGSRHLSRFWAKAGDVGGAVDTKLEDVMNARDEDFQ</sequence>
<dbReference type="PANTHER" id="PTHR10314">
    <property type="entry name" value="CYSTATHIONINE BETA-SYNTHASE"/>
    <property type="match status" value="1"/>
</dbReference>
<dbReference type="EC" id="2.5.1.47" evidence="4"/>
<protein>
    <recommendedName>
        <fullName evidence="13">Cysteine synthase 2</fullName>
        <ecNumber evidence="4">2.5.1.47</ecNumber>
    </recommendedName>
    <alternativeName>
        <fullName evidence="15">Cysteine synthase-like protein</fullName>
    </alternativeName>
    <alternativeName>
        <fullName evidence="14">O-acetylserine (thiol)-lyase 2</fullName>
    </alternativeName>
    <alternativeName>
        <fullName evidence="16">O-acetylserine sulfhydrylase 2</fullName>
    </alternativeName>
</protein>
<comment type="subcellular location">
    <subcellularLocation>
        <location evidence="2">Mitochondrion outer membrane</location>
        <topology evidence="2">Single-pass membrane protein</topology>
    </subcellularLocation>
</comment>
<evidence type="ECO:0000256" key="11">
    <source>
        <dbReference type="ARBA" id="ARBA00023136"/>
    </source>
</evidence>
<keyword evidence="9" id="KW-1133">Transmembrane helix</keyword>
<dbReference type="SUPFAM" id="SSF53686">
    <property type="entry name" value="Tryptophan synthase beta subunit-like PLP-dependent enzymes"/>
    <property type="match status" value="1"/>
</dbReference>
<dbReference type="GO" id="GO:0005741">
    <property type="term" value="C:mitochondrial outer membrane"/>
    <property type="evidence" value="ECO:0007669"/>
    <property type="project" value="UniProtKB-SubCell"/>
</dbReference>
<dbReference type="InterPro" id="IPR036052">
    <property type="entry name" value="TrpB-like_PALP_sf"/>
</dbReference>
<evidence type="ECO:0000256" key="12">
    <source>
        <dbReference type="ARBA" id="ARBA00047931"/>
    </source>
</evidence>
<dbReference type="STRING" id="27334.A0A0A2JG28"/>
<dbReference type="GO" id="GO:0004124">
    <property type="term" value="F:cysteine synthase activity"/>
    <property type="evidence" value="ECO:0007669"/>
    <property type="project" value="UniProtKB-EC"/>
</dbReference>
<evidence type="ECO:0000256" key="13">
    <source>
        <dbReference type="ARBA" id="ARBA00072090"/>
    </source>
</evidence>
<evidence type="ECO:0000256" key="6">
    <source>
        <dbReference type="ARBA" id="ARBA00022692"/>
    </source>
</evidence>
<proteinExistence type="inferred from homology"/>